<evidence type="ECO:0000313" key="12">
    <source>
        <dbReference type="Proteomes" id="UP000886523"/>
    </source>
</evidence>
<feature type="domain" description="Cytidyltransferase-like" evidence="10">
    <location>
        <begin position="243"/>
        <end position="371"/>
    </location>
</feature>
<keyword evidence="12" id="KW-1185">Reference proteome</keyword>
<evidence type="ECO:0000256" key="6">
    <source>
        <dbReference type="ARBA" id="ARBA00023209"/>
    </source>
</evidence>
<keyword evidence="6" id="KW-0594">Phospholipid biosynthesis</keyword>
<keyword evidence="4" id="KW-0548">Nucleotidyltransferase</keyword>
<dbReference type="PANTHER" id="PTHR10739:SF13">
    <property type="entry name" value="CHOLINE-PHOSPHATE CYTIDYLYLTRANSFERASE"/>
    <property type="match status" value="1"/>
</dbReference>
<dbReference type="Gene3D" id="3.40.50.620">
    <property type="entry name" value="HUPs"/>
    <property type="match status" value="1"/>
</dbReference>
<proteinExistence type="inferred from homology"/>
<evidence type="ECO:0000256" key="9">
    <source>
        <dbReference type="SAM" id="MobiDB-lite"/>
    </source>
</evidence>
<evidence type="ECO:0000256" key="3">
    <source>
        <dbReference type="ARBA" id="ARBA00022679"/>
    </source>
</evidence>
<evidence type="ECO:0000259" key="10">
    <source>
        <dbReference type="Pfam" id="PF01467"/>
    </source>
</evidence>
<feature type="compositionally biased region" description="Pro residues" evidence="9">
    <location>
        <begin position="169"/>
        <end position="178"/>
    </location>
</feature>
<dbReference type="AlphaFoldDB" id="A0A9P6B3I7"/>
<feature type="region of interest" description="Disordered" evidence="9">
    <location>
        <begin position="26"/>
        <end position="58"/>
    </location>
</feature>
<keyword evidence="3" id="KW-0808">Transferase</keyword>
<dbReference type="Pfam" id="PF01467">
    <property type="entry name" value="CTP_transf_like"/>
    <property type="match status" value="1"/>
</dbReference>
<keyword evidence="5" id="KW-0443">Lipid metabolism</keyword>
<feature type="compositionally biased region" description="Low complexity" evidence="9">
    <location>
        <begin position="144"/>
        <end position="160"/>
    </location>
</feature>
<evidence type="ECO:0000256" key="2">
    <source>
        <dbReference type="ARBA" id="ARBA00022516"/>
    </source>
</evidence>
<dbReference type="GO" id="GO:0005635">
    <property type="term" value="C:nuclear envelope"/>
    <property type="evidence" value="ECO:0007669"/>
    <property type="project" value="TreeGrafter"/>
</dbReference>
<protein>
    <recommendedName>
        <fullName evidence="8">choline-phosphate cytidylyltransferase</fullName>
        <ecNumber evidence="8">2.7.7.15</ecNumber>
    </recommendedName>
</protein>
<name>A0A9P6B3I7_9AGAM</name>
<dbReference type="InterPro" id="IPR004821">
    <property type="entry name" value="Cyt_trans-like"/>
</dbReference>
<keyword evidence="7" id="KW-1208">Phospholipid metabolism</keyword>
<dbReference type="PANTHER" id="PTHR10739">
    <property type="entry name" value="CYTIDYLYLTRANSFERASE"/>
    <property type="match status" value="1"/>
</dbReference>
<feature type="compositionally biased region" description="Polar residues" evidence="9">
    <location>
        <begin position="35"/>
        <end position="58"/>
    </location>
</feature>
<feature type="region of interest" description="Disordered" evidence="9">
    <location>
        <begin position="144"/>
        <end position="195"/>
    </location>
</feature>
<dbReference type="CDD" id="cd02174">
    <property type="entry name" value="CCT"/>
    <property type="match status" value="1"/>
</dbReference>
<reference evidence="11" key="1">
    <citation type="journal article" date="2020" name="Nat. Commun.">
        <title>Large-scale genome sequencing of mycorrhizal fungi provides insights into the early evolution of symbiotic traits.</title>
        <authorList>
            <person name="Miyauchi S."/>
            <person name="Kiss E."/>
            <person name="Kuo A."/>
            <person name="Drula E."/>
            <person name="Kohler A."/>
            <person name="Sanchez-Garcia M."/>
            <person name="Morin E."/>
            <person name="Andreopoulos B."/>
            <person name="Barry K.W."/>
            <person name="Bonito G."/>
            <person name="Buee M."/>
            <person name="Carver A."/>
            <person name="Chen C."/>
            <person name="Cichocki N."/>
            <person name="Clum A."/>
            <person name="Culley D."/>
            <person name="Crous P.W."/>
            <person name="Fauchery L."/>
            <person name="Girlanda M."/>
            <person name="Hayes R.D."/>
            <person name="Keri Z."/>
            <person name="LaButti K."/>
            <person name="Lipzen A."/>
            <person name="Lombard V."/>
            <person name="Magnuson J."/>
            <person name="Maillard F."/>
            <person name="Murat C."/>
            <person name="Nolan M."/>
            <person name="Ohm R.A."/>
            <person name="Pangilinan J."/>
            <person name="Pereira M.F."/>
            <person name="Perotto S."/>
            <person name="Peter M."/>
            <person name="Pfister S."/>
            <person name="Riley R."/>
            <person name="Sitrit Y."/>
            <person name="Stielow J.B."/>
            <person name="Szollosi G."/>
            <person name="Zifcakova L."/>
            <person name="Stursova M."/>
            <person name="Spatafora J.W."/>
            <person name="Tedersoo L."/>
            <person name="Vaario L.M."/>
            <person name="Yamada A."/>
            <person name="Yan M."/>
            <person name="Wang P."/>
            <person name="Xu J."/>
            <person name="Bruns T."/>
            <person name="Baldrian P."/>
            <person name="Vilgalys R."/>
            <person name="Dunand C."/>
            <person name="Henrissat B."/>
            <person name="Grigoriev I.V."/>
            <person name="Hibbett D."/>
            <person name="Nagy L.G."/>
            <person name="Martin F.M."/>
        </authorList>
    </citation>
    <scope>NUCLEOTIDE SEQUENCE</scope>
    <source>
        <strain evidence="11">UP504</strain>
    </source>
</reference>
<evidence type="ECO:0000256" key="5">
    <source>
        <dbReference type="ARBA" id="ARBA00023098"/>
    </source>
</evidence>
<evidence type="ECO:0000256" key="4">
    <source>
        <dbReference type="ARBA" id="ARBA00022695"/>
    </source>
</evidence>
<organism evidence="11 12">
    <name type="scientific">Hydnum rufescens UP504</name>
    <dbReference type="NCBI Taxonomy" id="1448309"/>
    <lineage>
        <taxon>Eukaryota</taxon>
        <taxon>Fungi</taxon>
        <taxon>Dikarya</taxon>
        <taxon>Basidiomycota</taxon>
        <taxon>Agaricomycotina</taxon>
        <taxon>Agaricomycetes</taxon>
        <taxon>Cantharellales</taxon>
        <taxon>Hydnaceae</taxon>
        <taxon>Hydnum</taxon>
    </lineage>
</organism>
<keyword evidence="2" id="KW-0444">Lipid biosynthesis</keyword>
<dbReference type="InterPro" id="IPR045049">
    <property type="entry name" value="Pcy1-like"/>
</dbReference>
<dbReference type="GO" id="GO:0031210">
    <property type="term" value="F:phosphatidylcholine binding"/>
    <property type="evidence" value="ECO:0007669"/>
    <property type="project" value="TreeGrafter"/>
</dbReference>
<dbReference type="EC" id="2.7.7.15" evidence="8"/>
<dbReference type="NCBIfam" id="TIGR00125">
    <property type="entry name" value="cyt_tran_rel"/>
    <property type="match status" value="1"/>
</dbReference>
<dbReference type="GO" id="GO:0004105">
    <property type="term" value="F:choline-phosphate cytidylyltransferase activity"/>
    <property type="evidence" value="ECO:0007669"/>
    <property type="project" value="UniProtKB-EC"/>
</dbReference>
<comment type="similarity">
    <text evidence="1">Belongs to the cytidylyltransferase family.</text>
</comment>
<dbReference type="Proteomes" id="UP000886523">
    <property type="component" value="Unassembled WGS sequence"/>
</dbReference>
<evidence type="ECO:0000256" key="7">
    <source>
        <dbReference type="ARBA" id="ARBA00023264"/>
    </source>
</evidence>
<dbReference type="InterPro" id="IPR041723">
    <property type="entry name" value="CCT"/>
</dbReference>
<sequence>MRDFQSTPPCTMRELAIALSVFQHANQSEEDNTDDGSSIGVTPWARNQPTGGPTSLIQGRLNSNAIASSKSKTGTSRLAHVADADSGVDSPTYDGDVETTSTTKYAAPHPYPTSPVGRVGATGGGIPMSSILLAPSAPIATIPNSPSSSSFADPPSSSVSTESFDLSIEPPPLNPPPLRHVSGQPSHATSESGTNLAATESKFHTSGLSPEDIRRFIQRAIEGLDPRPYSINPPPSGRPVRIYADGVYDMFHFGHALQLRQAKLSFPSVHLLVGICSDELCQELKSRTLLSHFERLESARHCRWVDQVVPEAPWVLDMEFLEKYEIDYVAHDEEPYAGAGGADDIYKHIKDLGKFLPTRRTPGISTSELLERLVMRYRLGDFDDKLEKIGHGELSARGSPYDDSQRSPRSTTSPS</sequence>
<dbReference type="OrthoDB" id="17102at2759"/>
<evidence type="ECO:0000256" key="1">
    <source>
        <dbReference type="ARBA" id="ARBA00010101"/>
    </source>
</evidence>
<dbReference type="SUPFAM" id="SSF52374">
    <property type="entry name" value="Nucleotidylyl transferase"/>
    <property type="match status" value="1"/>
</dbReference>
<evidence type="ECO:0000313" key="11">
    <source>
        <dbReference type="EMBL" id="KAF9516722.1"/>
    </source>
</evidence>
<feature type="region of interest" description="Disordered" evidence="9">
    <location>
        <begin position="391"/>
        <end position="415"/>
    </location>
</feature>
<evidence type="ECO:0000256" key="8">
    <source>
        <dbReference type="ARBA" id="ARBA00026101"/>
    </source>
</evidence>
<comment type="caution">
    <text evidence="11">The sequence shown here is derived from an EMBL/GenBank/DDBJ whole genome shotgun (WGS) entry which is preliminary data.</text>
</comment>
<dbReference type="EMBL" id="MU128937">
    <property type="protein sequence ID" value="KAF9516722.1"/>
    <property type="molecule type" value="Genomic_DNA"/>
</dbReference>
<feature type="compositionally biased region" description="Polar residues" evidence="9">
    <location>
        <begin position="183"/>
        <end position="195"/>
    </location>
</feature>
<accession>A0A9P6B3I7</accession>
<gene>
    <name evidence="11" type="ORF">BS47DRAFT_1371669</name>
</gene>
<dbReference type="InterPro" id="IPR014729">
    <property type="entry name" value="Rossmann-like_a/b/a_fold"/>
</dbReference>